<evidence type="ECO:0000313" key="3">
    <source>
        <dbReference type="EMBL" id="KKL49098.1"/>
    </source>
</evidence>
<gene>
    <name evidence="3" type="ORF">LCGC14_2318890</name>
</gene>
<dbReference type="InterPro" id="IPR003848">
    <property type="entry name" value="DUF218"/>
</dbReference>
<dbReference type="CDD" id="cd06259">
    <property type="entry name" value="YdcF-like"/>
    <property type="match status" value="1"/>
</dbReference>
<dbReference type="Pfam" id="PF02698">
    <property type="entry name" value="DUF218"/>
    <property type="match status" value="1"/>
</dbReference>
<organism evidence="3">
    <name type="scientific">marine sediment metagenome</name>
    <dbReference type="NCBI Taxonomy" id="412755"/>
    <lineage>
        <taxon>unclassified sequences</taxon>
        <taxon>metagenomes</taxon>
        <taxon>ecological metagenomes</taxon>
    </lineage>
</organism>
<dbReference type="InterPro" id="IPR051599">
    <property type="entry name" value="Cell_Envelope_Assoc"/>
</dbReference>
<protein>
    <recommendedName>
        <fullName evidence="2">DUF218 domain-containing protein</fullName>
    </recommendedName>
</protein>
<dbReference type="Gene3D" id="3.40.50.620">
    <property type="entry name" value="HUPs"/>
    <property type="match status" value="1"/>
</dbReference>
<dbReference type="PANTHER" id="PTHR30336:SF4">
    <property type="entry name" value="ENVELOPE BIOGENESIS FACTOR ELYC"/>
    <property type="match status" value="1"/>
</dbReference>
<name>A0A0F9CIH5_9ZZZZ</name>
<feature type="domain" description="DUF218" evidence="2">
    <location>
        <begin position="42"/>
        <end position="187"/>
    </location>
</feature>
<dbReference type="InterPro" id="IPR014729">
    <property type="entry name" value="Rossmann-like_a/b/a_fold"/>
</dbReference>
<sequence>MTISTVFLGLLSYGAVSDMLAKPLEQKYPPITDFQAVKDVKWIVVLGGGSSVDPALPLSTYLSEASLVRLSEAIRIHNRLPETKLIMTGRSGFEGVTPVAEVMAETVREWGVKPDDITIEAEATDTKDHPIYVKEIVGSDKFILVTSATHMPRAVALFKKHDMNPTPAPTDYLVMKKEGISPGDFFPNAGSLGKAGQAPVPSSGATG</sequence>
<dbReference type="PANTHER" id="PTHR30336">
    <property type="entry name" value="INNER MEMBRANE PROTEIN, PROBABLE PERMEASE"/>
    <property type="match status" value="1"/>
</dbReference>
<dbReference type="EMBL" id="LAZR01033085">
    <property type="protein sequence ID" value="KKL49098.1"/>
    <property type="molecule type" value="Genomic_DNA"/>
</dbReference>
<feature type="region of interest" description="Disordered" evidence="1">
    <location>
        <begin position="187"/>
        <end position="207"/>
    </location>
</feature>
<dbReference type="GO" id="GO:0043164">
    <property type="term" value="P:Gram-negative-bacterium-type cell wall biogenesis"/>
    <property type="evidence" value="ECO:0007669"/>
    <property type="project" value="TreeGrafter"/>
</dbReference>
<accession>A0A0F9CIH5</accession>
<evidence type="ECO:0000259" key="2">
    <source>
        <dbReference type="Pfam" id="PF02698"/>
    </source>
</evidence>
<evidence type="ECO:0000256" key="1">
    <source>
        <dbReference type="SAM" id="MobiDB-lite"/>
    </source>
</evidence>
<proteinExistence type="predicted"/>
<dbReference type="GO" id="GO:0005886">
    <property type="term" value="C:plasma membrane"/>
    <property type="evidence" value="ECO:0007669"/>
    <property type="project" value="TreeGrafter"/>
</dbReference>
<dbReference type="AlphaFoldDB" id="A0A0F9CIH5"/>
<dbReference type="GO" id="GO:0000270">
    <property type="term" value="P:peptidoglycan metabolic process"/>
    <property type="evidence" value="ECO:0007669"/>
    <property type="project" value="TreeGrafter"/>
</dbReference>
<comment type="caution">
    <text evidence="3">The sequence shown here is derived from an EMBL/GenBank/DDBJ whole genome shotgun (WGS) entry which is preliminary data.</text>
</comment>
<reference evidence="3" key="1">
    <citation type="journal article" date="2015" name="Nature">
        <title>Complex archaea that bridge the gap between prokaryotes and eukaryotes.</title>
        <authorList>
            <person name="Spang A."/>
            <person name="Saw J.H."/>
            <person name="Jorgensen S.L."/>
            <person name="Zaremba-Niedzwiedzka K."/>
            <person name="Martijn J."/>
            <person name="Lind A.E."/>
            <person name="van Eijk R."/>
            <person name="Schleper C."/>
            <person name="Guy L."/>
            <person name="Ettema T.J."/>
        </authorList>
    </citation>
    <scope>NUCLEOTIDE SEQUENCE</scope>
</reference>